<dbReference type="GO" id="GO:0005524">
    <property type="term" value="F:ATP binding"/>
    <property type="evidence" value="ECO:0007669"/>
    <property type="project" value="UniProtKB-UniRule"/>
</dbReference>
<reference evidence="13 14" key="1">
    <citation type="submission" date="2018-05" db="EMBL/GenBank/DDBJ databases">
        <title>Rhodoferax soyangensis sp.nov., isolated from an oligotrophic freshwater lake.</title>
        <authorList>
            <person name="Park M."/>
        </authorList>
    </citation>
    <scope>NUCLEOTIDE SEQUENCE [LARGE SCALE GENOMIC DNA]</scope>
    <source>
        <strain evidence="13 14">IMCC26218</strain>
    </source>
</reference>
<dbReference type="Proteomes" id="UP000260665">
    <property type="component" value="Unassembled WGS sequence"/>
</dbReference>
<comment type="similarity">
    <text evidence="1 10">Belongs to the GHMP kinase family. IspE subfamily.</text>
</comment>
<evidence type="ECO:0000256" key="10">
    <source>
        <dbReference type="HAMAP-Rule" id="MF_00061"/>
    </source>
</evidence>
<keyword evidence="5 10" id="KW-0547">Nucleotide-binding</keyword>
<dbReference type="PANTHER" id="PTHR43527:SF2">
    <property type="entry name" value="4-DIPHOSPHOCYTIDYL-2-C-METHYL-D-ERYTHRITOL KINASE, CHLOROPLASTIC"/>
    <property type="match status" value="1"/>
</dbReference>
<comment type="function">
    <text evidence="10">Catalyzes the phosphorylation of the position 2 hydroxy group of 4-diphosphocytidyl-2C-methyl-D-erythritol.</text>
</comment>
<dbReference type="UniPathway" id="UPA00056">
    <property type="reaction ID" value="UER00094"/>
</dbReference>
<evidence type="ECO:0000313" key="14">
    <source>
        <dbReference type="Proteomes" id="UP000260665"/>
    </source>
</evidence>
<evidence type="ECO:0000256" key="7">
    <source>
        <dbReference type="ARBA" id="ARBA00022840"/>
    </source>
</evidence>
<keyword evidence="7 10" id="KW-0067">ATP-binding</keyword>
<dbReference type="InterPro" id="IPR014721">
    <property type="entry name" value="Ribsml_uS5_D2-typ_fold_subgr"/>
</dbReference>
<keyword evidence="6 10" id="KW-0418">Kinase</keyword>
<dbReference type="SUPFAM" id="SSF55060">
    <property type="entry name" value="GHMP Kinase, C-terminal domain"/>
    <property type="match status" value="1"/>
</dbReference>
<organism evidence="13 14">
    <name type="scientific">Rhodoferax lacus</name>
    <dbReference type="NCBI Taxonomy" id="2184758"/>
    <lineage>
        <taxon>Bacteria</taxon>
        <taxon>Pseudomonadati</taxon>
        <taxon>Pseudomonadota</taxon>
        <taxon>Betaproteobacteria</taxon>
        <taxon>Burkholderiales</taxon>
        <taxon>Comamonadaceae</taxon>
        <taxon>Rhodoferax</taxon>
    </lineage>
</organism>
<comment type="pathway">
    <text evidence="10">Isoprenoid biosynthesis; isopentenyl diphosphate biosynthesis via DXP pathway; isopentenyl diphosphate from 1-deoxy-D-xylulose 5-phosphate: step 3/6.</text>
</comment>
<dbReference type="Pfam" id="PF00288">
    <property type="entry name" value="GHMP_kinases_N"/>
    <property type="match status" value="1"/>
</dbReference>
<dbReference type="AlphaFoldDB" id="A0A3E1RDV2"/>
<gene>
    <name evidence="10" type="primary">ispE</name>
    <name evidence="13" type="ORF">DIC66_06675</name>
</gene>
<dbReference type="InterPro" id="IPR004424">
    <property type="entry name" value="IspE"/>
</dbReference>
<feature type="domain" description="GHMP kinase C-terminal" evidence="12">
    <location>
        <begin position="197"/>
        <end position="245"/>
    </location>
</feature>
<dbReference type="Pfam" id="PF08544">
    <property type="entry name" value="GHMP_kinases_C"/>
    <property type="match status" value="1"/>
</dbReference>
<evidence type="ECO:0000256" key="4">
    <source>
        <dbReference type="ARBA" id="ARBA00022679"/>
    </source>
</evidence>
<dbReference type="PIRSF" id="PIRSF010376">
    <property type="entry name" value="IspE"/>
    <property type="match status" value="1"/>
</dbReference>
<evidence type="ECO:0000259" key="12">
    <source>
        <dbReference type="Pfam" id="PF08544"/>
    </source>
</evidence>
<keyword evidence="14" id="KW-1185">Reference proteome</keyword>
<dbReference type="RefSeq" id="WP_117175326.1">
    <property type="nucleotide sequence ID" value="NZ_QFZK01000003.1"/>
</dbReference>
<dbReference type="InterPro" id="IPR006204">
    <property type="entry name" value="GHMP_kinase_N_dom"/>
</dbReference>
<feature type="domain" description="GHMP kinase N-terminal" evidence="11">
    <location>
        <begin position="67"/>
        <end position="143"/>
    </location>
</feature>
<feature type="binding site" evidence="10">
    <location>
        <begin position="94"/>
        <end position="104"/>
    </location>
    <ligand>
        <name>ATP</name>
        <dbReference type="ChEBI" id="CHEBI:30616"/>
    </ligand>
</feature>
<evidence type="ECO:0000256" key="5">
    <source>
        <dbReference type="ARBA" id="ARBA00022741"/>
    </source>
</evidence>
<sequence length="291" mass="30953">MQSLYDLPAPAKLNLFLHITGRRDDGYHLLQSAFMLIDWCDTLHFEVRNDGLISREDLSWTLPPDDLTVRAARALQAATGCTQGAHIGVLKSVPAQAGMGGGSSDAATTLLALNRLWGLQLPLQKLMEIGLKLGADVPFFLSGSHGWVEGIGEQISPLELPLAKFVVVKPAAGLDTKLIFSDLELKRDSLPAIITGFAADALSFGQNDLQAVAQKLCPGVNQALVWLASQGLNGRMTGSGSAVFAHLLHEIDLDSAPGAMQVRLCSSLDVHPLKGWADSDGKTGLSVASVR</sequence>
<dbReference type="NCBIfam" id="TIGR00154">
    <property type="entry name" value="ispE"/>
    <property type="match status" value="1"/>
</dbReference>
<evidence type="ECO:0000256" key="6">
    <source>
        <dbReference type="ARBA" id="ARBA00022777"/>
    </source>
</evidence>
<evidence type="ECO:0000256" key="8">
    <source>
        <dbReference type="ARBA" id="ARBA00023229"/>
    </source>
</evidence>
<dbReference type="InterPro" id="IPR036554">
    <property type="entry name" value="GHMP_kinase_C_sf"/>
</dbReference>
<dbReference type="GO" id="GO:0050515">
    <property type="term" value="F:4-(cytidine 5'-diphospho)-2-C-methyl-D-erythritol kinase activity"/>
    <property type="evidence" value="ECO:0007669"/>
    <property type="project" value="UniProtKB-UniRule"/>
</dbReference>
<comment type="catalytic activity">
    <reaction evidence="10">
        <text>4-CDP-2-C-methyl-D-erythritol + ATP = 4-CDP-2-C-methyl-D-erythritol 2-phosphate + ADP + H(+)</text>
        <dbReference type="Rhea" id="RHEA:18437"/>
        <dbReference type="ChEBI" id="CHEBI:15378"/>
        <dbReference type="ChEBI" id="CHEBI:30616"/>
        <dbReference type="ChEBI" id="CHEBI:57823"/>
        <dbReference type="ChEBI" id="CHEBI:57919"/>
        <dbReference type="ChEBI" id="CHEBI:456216"/>
        <dbReference type="EC" id="2.7.1.148"/>
    </reaction>
</comment>
<comment type="caution">
    <text evidence="13">The sequence shown here is derived from an EMBL/GenBank/DDBJ whole genome shotgun (WGS) entry which is preliminary data.</text>
</comment>
<keyword evidence="8 10" id="KW-0414">Isoprene biosynthesis</keyword>
<name>A0A3E1RDV2_9BURK</name>
<dbReference type="SUPFAM" id="SSF54211">
    <property type="entry name" value="Ribosomal protein S5 domain 2-like"/>
    <property type="match status" value="1"/>
</dbReference>
<feature type="active site" evidence="10">
    <location>
        <position position="136"/>
    </location>
</feature>
<evidence type="ECO:0000256" key="1">
    <source>
        <dbReference type="ARBA" id="ARBA00009684"/>
    </source>
</evidence>
<dbReference type="OrthoDB" id="9809438at2"/>
<evidence type="ECO:0000256" key="9">
    <source>
        <dbReference type="ARBA" id="ARBA00032554"/>
    </source>
</evidence>
<evidence type="ECO:0000259" key="11">
    <source>
        <dbReference type="Pfam" id="PF00288"/>
    </source>
</evidence>
<protein>
    <recommendedName>
        <fullName evidence="3 10">4-diphosphocytidyl-2-C-methyl-D-erythritol kinase</fullName>
        <shortName evidence="10">CMK</shortName>
        <ecNumber evidence="2 10">2.7.1.148</ecNumber>
    </recommendedName>
    <alternativeName>
        <fullName evidence="9 10">4-(cytidine-5'-diphospho)-2-C-methyl-D-erythritol kinase</fullName>
    </alternativeName>
</protein>
<dbReference type="Gene3D" id="3.30.230.10">
    <property type="match status" value="1"/>
</dbReference>
<feature type="active site" evidence="10">
    <location>
        <position position="12"/>
    </location>
</feature>
<dbReference type="GO" id="GO:0019288">
    <property type="term" value="P:isopentenyl diphosphate biosynthetic process, methylerythritol 4-phosphate pathway"/>
    <property type="evidence" value="ECO:0007669"/>
    <property type="project" value="UniProtKB-UniRule"/>
</dbReference>
<dbReference type="Gene3D" id="3.30.70.890">
    <property type="entry name" value="GHMP kinase, C-terminal domain"/>
    <property type="match status" value="1"/>
</dbReference>
<accession>A0A3E1RDV2</accession>
<dbReference type="InterPro" id="IPR013750">
    <property type="entry name" value="GHMP_kinase_C_dom"/>
</dbReference>
<dbReference type="InterPro" id="IPR020568">
    <property type="entry name" value="Ribosomal_Su5_D2-typ_SF"/>
</dbReference>
<dbReference type="GO" id="GO:0016114">
    <property type="term" value="P:terpenoid biosynthetic process"/>
    <property type="evidence" value="ECO:0007669"/>
    <property type="project" value="UniProtKB-UniRule"/>
</dbReference>
<proteinExistence type="inferred from homology"/>
<keyword evidence="4 10" id="KW-0808">Transferase</keyword>
<evidence type="ECO:0000256" key="2">
    <source>
        <dbReference type="ARBA" id="ARBA00012052"/>
    </source>
</evidence>
<dbReference type="HAMAP" id="MF_00061">
    <property type="entry name" value="IspE"/>
    <property type="match status" value="1"/>
</dbReference>
<evidence type="ECO:0000256" key="3">
    <source>
        <dbReference type="ARBA" id="ARBA00017473"/>
    </source>
</evidence>
<dbReference type="PANTHER" id="PTHR43527">
    <property type="entry name" value="4-DIPHOSPHOCYTIDYL-2-C-METHYL-D-ERYTHRITOL KINASE, CHLOROPLASTIC"/>
    <property type="match status" value="1"/>
</dbReference>
<dbReference type="EC" id="2.7.1.148" evidence="2 10"/>
<evidence type="ECO:0000313" key="13">
    <source>
        <dbReference type="EMBL" id="RFO97548.1"/>
    </source>
</evidence>
<dbReference type="EMBL" id="QFZK01000003">
    <property type="protein sequence ID" value="RFO97548.1"/>
    <property type="molecule type" value="Genomic_DNA"/>
</dbReference>